<dbReference type="GO" id="GO:0008168">
    <property type="term" value="F:methyltransferase activity"/>
    <property type="evidence" value="ECO:0007669"/>
    <property type="project" value="UniProtKB-KW"/>
</dbReference>
<dbReference type="PANTHER" id="PTHR44068">
    <property type="entry name" value="ZGC:194242"/>
    <property type="match status" value="1"/>
</dbReference>
<evidence type="ECO:0000256" key="1">
    <source>
        <dbReference type="ARBA" id="ARBA00022603"/>
    </source>
</evidence>
<keyword evidence="2" id="KW-0808">Transferase</keyword>
<evidence type="ECO:0000313" key="5">
    <source>
        <dbReference type="EMBL" id="GAA4483541.1"/>
    </source>
</evidence>
<evidence type="ECO:0000259" key="4">
    <source>
        <dbReference type="SMART" id="SM00828"/>
    </source>
</evidence>
<organism evidence="5 6">
    <name type="scientific">Actinoallomurus oryzae</name>
    <dbReference type="NCBI Taxonomy" id="502180"/>
    <lineage>
        <taxon>Bacteria</taxon>
        <taxon>Bacillati</taxon>
        <taxon>Actinomycetota</taxon>
        <taxon>Actinomycetes</taxon>
        <taxon>Streptosporangiales</taxon>
        <taxon>Thermomonosporaceae</taxon>
        <taxon>Actinoallomurus</taxon>
    </lineage>
</organism>
<dbReference type="SUPFAM" id="SSF53335">
    <property type="entry name" value="S-adenosyl-L-methionine-dependent methyltransferases"/>
    <property type="match status" value="1"/>
</dbReference>
<dbReference type="SMART" id="SM00828">
    <property type="entry name" value="PKS_MT"/>
    <property type="match status" value="1"/>
</dbReference>
<name>A0ABP8P9H0_9ACTN</name>
<dbReference type="EMBL" id="BAABHF010000009">
    <property type="protein sequence ID" value="GAA4483541.1"/>
    <property type="molecule type" value="Genomic_DNA"/>
</dbReference>
<dbReference type="GO" id="GO:0032259">
    <property type="term" value="P:methylation"/>
    <property type="evidence" value="ECO:0007669"/>
    <property type="project" value="UniProtKB-KW"/>
</dbReference>
<keyword evidence="6" id="KW-1185">Reference proteome</keyword>
<gene>
    <name evidence="5" type="ORF">GCM10023191_005240</name>
</gene>
<dbReference type="InterPro" id="IPR029063">
    <property type="entry name" value="SAM-dependent_MTases_sf"/>
</dbReference>
<feature type="domain" description="Polyketide synthase-like methyltransferase" evidence="4">
    <location>
        <begin position="28"/>
        <end position="273"/>
    </location>
</feature>
<protein>
    <submittedName>
        <fullName evidence="5">27-O-demethylrifamycin SV methyltransferase</fullName>
    </submittedName>
</protein>
<dbReference type="Gene3D" id="3.40.50.150">
    <property type="entry name" value="Vaccinia Virus protein VP39"/>
    <property type="match status" value="1"/>
</dbReference>
<dbReference type="Pfam" id="PF08241">
    <property type="entry name" value="Methyltransf_11"/>
    <property type="match status" value="1"/>
</dbReference>
<dbReference type="InterPro" id="IPR050447">
    <property type="entry name" value="Erg6_SMT_methyltransf"/>
</dbReference>
<dbReference type="PANTHER" id="PTHR44068:SF11">
    <property type="entry name" value="GERANYL DIPHOSPHATE 2-C-METHYLTRANSFERASE"/>
    <property type="match status" value="1"/>
</dbReference>
<dbReference type="InterPro" id="IPR020803">
    <property type="entry name" value="MeTfrase_dom"/>
</dbReference>
<comment type="caution">
    <text evidence="5">The sequence shown here is derived from an EMBL/GenBank/DDBJ whole genome shotgun (WGS) entry which is preliminary data.</text>
</comment>
<dbReference type="Proteomes" id="UP001500503">
    <property type="component" value="Unassembled WGS sequence"/>
</dbReference>
<evidence type="ECO:0000313" key="6">
    <source>
        <dbReference type="Proteomes" id="UP001500503"/>
    </source>
</evidence>
<reference evidence="6" key="1">
    <citation type="journal article" date="2019" name="Int. J. Syst. Evol. Microbiol.">
        <title>The Global Catalogue of Microorganisms (GCM) 10K type strain sequencing project: providing services to taxonomists for standard genome sequencing and annotation.</title>
        <authorList>
            <consortium name="The Broad Institute Genomics Platform"/>
            <consortium name="The Broad Institute Genome Sequencing Center for Infectious Disease"/>
            <person name="Wu L."/>
            <person name="Ma J."/>
        </authorList>
    </citation>
    <scope>NUCLEOTIDE SEQUENCE [LARGE SCALE GENOMIC DNA]</scope>
    <source>
        <strain evidence="6">JCM 17933</strain>
    </source>
</reference>
<dbReference type="InterPro" id="IPR013216">
    <property type="entry name" value="Methyltransf_11"/>
</dbReference>
<proteinExistence type="predicted"/>
<dbReference type="CDD" id="cd02440">
    <property type="entry name" value="AdoMet_MTases"/>
    <property type="match status" value="1"/>
</dbReference>
<keyword evidence="3" id="KW-0949">S-adenosyl-L-methionine</keyword>
<keyword evidence="1 5" id="KW-0489">Methyltransferase</keyword>
<accession>A0ABP8P9H0</accession>
<evidence type="ECO:0000256" key="2">
    <source>
        <dbReference type="ARBA" id="ARBA00022679"/>
    </source>
</evidence>
<evidence type="ECO:0000256" key="3">
    <source>
        <dbReference type="ARBA" id="ARBA00022691"/>
    </source>
</evidence>
<sequence length="280" mass="30676">MRGIKVPEPADVGLFYDRFAQLAVTAGPEANANMHFGYWDSPDDDATLRQAAVQMTEMMISKARVSAGEHLLDVGCGLGGPGVRLAQATGARVTGVTVSQEQVKLANQLAAESGLAERVRFECADAMQLPYEADSFDAAWALESIIHVPDRARVLSEMARVVRPGGRVLLTDIFERAPIPEHKREPVEAYYRETLLGPTVTIDDYPGLIRNAGLMVDEIIDISGNVMKRSMQEAARHKELVSAEIEALHKDDPAFQLDLGALSEVWELGYLLVVAHRPEE</sequence>